<accession>C1E0G2</accession>
<evidence type="ECO:0000313" key="2">
    <source>
        <dbReference type="Proteomes" id="UP000002009"/>
    </source>
</evidence>
<name>C1E0G2_MICCC</name>
<dbReference type="RefSeq" id="XP_002499556.1">
    <property type="nucleotide sequence ID" value="XM_002499510.1"/>
</dbReference>
<dbReference type="AlphaFoldDB" id="C1E0G2"/>
<dbReference type="InParanoid" id="C1E0G2"/>
<keyword evidence="2" id="KW-1185">Reference proteome</keyword>
<gene>
    <name evidence="1" type="ORF">MICPUN_56198</name>
</gene>
<dbReference type="Proteomes" id="UP000002009">
    <property type="component" value="Chromosome 2"/>
</dbReference>
<proteinExistence type="predicted"/>
<reference evidence="1 2" key="1">
    <citation type="journal article" date="2009" name="Science">
        <title>Green evolution and dynamic adaptations revealed by genomes of the marine picoeukaryotes Micromonas.</title>
        <authorList>
            <person name="Worden A.Z."/>
            <person name="Lee J.H."/>
            <person name="Mock T."/>
            <person name="Rouze P."/>
            <person name="Simmons M.P."/>
            <person name="Aerts A.L."/>
            <person name="Allen A.E."/>
            <person name="Cuvelier M.L."/>
            <person name="Derelle E."/>
            <person name="Everett M.V."/>
            <person name="Foulon E."/>
            <person name="Grimwood J."/>
            <person name="Gundlach H."/>
            <person name="Henrissat B."/>
            <person name="Napoli C."/>
            <person name="McDonald S.M."/>
            <person name="Parker M.S."/>
            <person name="Rombauts S."/>
            <person name="Salamov A."/>
            <person name="Von Dassow P."/>
            <person name="Badger J.H."/>
            <person name="Coutinho P.M."/>
            <person name="Demir E."/>
            <person name="Dubchak I."/>
            <person name="Gentemann C."/>
            <person name="Eikrem W."/>
            <person name="Gready J.E."/>
            <person name="John U."/>
            <person name="Lanier W."/>
            <person name="Lindquist E.A."/>
            <person name="Lucas S."/>
            <person name="Mayer K.F."/>
            <person name="Moreau H."/>
            <person name="Not F."/>
            <person name="Otillar R."/>
            <person name="Panaud O."/>
            <person name="Pangilinan J."/>
            <person name="Paulsen I."/>
            <person name="Piegu B."/>
            <person name="Poliakov A."/>
            <person name="Robbens S."/>
            <person name="Schmutz J."/>
            <person name="Toulza E."/>
            <person name="Wyss T."/>
            <person name="Zelensky A."/>
            <person name="Zhou K."/>
            <person name="Armbrust E.V."/>
            <person name="Bhattacharya D."/>
            <person name="Goodenough U.W."/>
            <person name="Van de Peer Y."/>
            <person name="Grigoriev I.V."/>
        </authorList>
    </citation>
    <scope>NUCLEOTIDE SEQUENCE [LARGE SCALE GENOMIC DNA]</scope>
    <source>
        <strain evidence="2">RCC299 / NOUM17</strain>
    </source>
</reference>
<organism evidence="1 2">
    <name type="scientific">Micromonas commoda (strain RCC299 / NOUM17 / CCMP2709)</name>
    <name type="common">Picoplanktonic green alga</name>
    <dbReference type="NCBI Taxonomy" id="296587"/>
    <lineage>
        <taxon>Eukaryota</taxon>
        <taxon>Viridiplantae</taxon>
        <taxon>Chlorophyta</taxon>
        <taxon>Mamiellophyceae</taxon>
        <taxon>Mamiellales</taxon>
        <taxon>Mamiellaceae</taxon>
        <taxon>Micromonas</taxon>
    </lineage>
</organism>
<dbReference type="GeneID" id="8241230"/>
<dbReference type="EMBL" id="CP001323">
    <property type="protein sequence ID" value="ACO60814.1"/>
    <property type="molecule type" value="Genomic_DNA"/>
</dbReference>
<protein>
    <submittedName>
        <fullName evidence="1">Uncharacterized protein</fullName>
    </submittedName>
</protein>
<dbReference type="KEGG" id="mis:MICPUN_56198"/>
<sequence>MSYTSFTTWENRDEWPEPPKGYYYMPPEEDIIKLREVNGEILNDPHKPPADFYLFSRIVQDPQRRCFQGKPGELPSVGERCSFYLNSDQQPFRLRALVRSSERLVSQDGGAEAKVVAVGVMEQLAFQIGKNTKPFRGDDVYKLDLEYVTIENPEGNEEKVWTIVDIQVATPEERGGKNFHAHGWLMENMPDIGNNMAPEQRNRTW</sequence>
<evidence type="ECO:0000313" key="1">
    <source>
        <dbReference type="EMBL" id="ACO60814.1"/>
    </source>
</evidence>